<feature type="transmembrane region" description="Helical" evidence="1">
    <location>
        <begin position="72"/>
        <end position="93"/>
    </location>
</feature>
<evidence type="ECO:0000313" key="2">
    <source>
        <dbReference type="EMBL" id="MDT0691969.1"/>
    </source>
</evidence>
<accession>A0ABU3E7L7</accession>
<dbReference type="EMBL" id="JAVRHM010000084">
    <property type="protein sequence ID" value="MDT0691969.1"/>
    <property type="molecule type" value="Genomic_DNA"/>
</dbReference>
<dbReference type="RefSeq" id="WP_432264729.1">
    <property type="nucleotide sequence ID" value="NZ_JAVRHM010000084.1"/>
</dbReference>
<name>A0ABU3E7L7_9FLAO</name>
<keyword evidence="3" id="KW-1185">Reference proteome</keyword>
<comment type="caution">
    <text evidence="2">The sequence shown here is derived from an EMBL/GenBank/DDBJ whole genome shotgun (WGS) entry which is preliminary data.</text>
</comment>
<gene>
    <name evidence="2" type="ORF">RM549_19440</name>
</gene>
<reference evidence="2 3" key="1">
    <citation type="submission" date="2023-09" db="EMBL/GenBank/DDBJ databases">
        <authorList>
            <person name="Rey-Velasco X."/>
        </authorList>
    </citation>
    <scope>NUCLEOTIDE SEQUENCE [LARGE SCALE GENOMIC DNA]</scope>
    <source>
        <strain evidence="2 3">F188</strain>
    </source>
</reference>
<evidence type="ECO:0000313" key="3">
    <source>
        <dbReference type="Proteomes" id="UP001261624"/>
    </source>
</evidence>
<sequence length="97" mass="11422">MINSYLGEKLWLRFGINLMLGKSLDKKTNTLQRMFLPKFLKKQVGNSFLQGKKLVKSEQVLNDVLVKDKFNIFNWFSPVVVFTLLLLIILYWFPNPI</sequence>
<protein>
    <submittedName>
        <fullName evidence="2">Uncharacterized protein</fullName>
    </submittedName>
</protein>
<organism evidence="2 3">
    <name type="scientific">Autumnicola patrickiae</name>
    <dbReference type="NCBI Taxonomy" id="3075591"/>
    <lineage>
        <taxon>Bacteria</taxon>
        <taxon>Pseudomonadati</taxon>
        <taxon>Bacteroidota</taxon>
        <taxon>Flavobacteriia</taxon>
        <taxon>Flavobacteriales</taxon>
        <taxon>Flavobacteriaceae</taxon>
        <taxon>Autumnicola</taxon>
    </lineage>
</organism>
<keyword evidence="1" id="KW-0472">Membrane</keyword>
<dbReference type="Proteomes" id="UP001261624">
    <property type="component" value="Unassembled WGS sequence"/>
</dbReference>
<proteinExistence type="predicted"/>
<feature type="non-terminal residue" evidence="2">
    <location>
        <position position="97"/>
    </location>
</feature>
<evidence type="ECO:0000256" key="1">
    <source>
        <dbReference type="SAM" id="Phobius"/>
    </source>
</evidence>
<keyword evidence="1" id="KW-0812">Transmembrane</keyword>
<keyword evidence="1" id="KW-1133">Transmembrane helix</keyword>